<reference evidence="8 9" key="1">
    <citation type="submission" date="2019-12" db="EMBL/GenBank/DDBJ databases">
        <title>Mucilaginibacter sp. HME9299 genome sequencing and assembly.</title>
        <authorList>
            <person name="Kang H."/>
            <person name="Kim H."/>
            <person name="Joh K."/>
        </authorList>
    </citation>
    <scope>NUCLEOTIDE SEQUENCE [LARGE SCALE GENOMIC DNA]</scope>
    <source>
        <strain evidence="8 9">HME9299</strain>
    </source>
</reference>
<dbReference type="Proteomes" id="UP000434850">
    <property type="component" value="Unassembled WGS sequence"/>
</dbReference>
<dbReference type="GO" id="GO:0046872">
    <property type="term" value="F:metal ion binding"/>
    <property type="evidence" value="ECO:0007669"/>
    <property type="project" value="UniProtKB-KW"/>
</dbReference>
<evidence type="ECO:0000256" key="5">
    <source>
        <dbReference type="SAM" id="MobiDB-lite"/>
    </source>
</evidence>
<keyword evidence="2 4" id="KW-0479">Metal-binding</keyword>
<feature type="signal peptide" evidence="6">
    <location>
        <begin position="1"/>
        <end position="23"/>
    </location>
</feature>
<dbReference type="Pfam" id="PF13442">
    <property type="entry name" value="Cytochrome_CBB3"/>
    <property type="match status" value="1"/>
</dbReference>
<evidence type="ECO:0000256" key="3">
    <source>
        <dbReference type="ARBA" id="ARBA00023004"/>
    </source>
</evidence>
<organism evidence="8 9">
    <name type="scientific">Mucilaginibacter aquatilis</name>
    <dbReference type="NCBI Taxonomy" id="1517760"/>
    <lineage>
        <taxon>Bacteria</taxon>
        <taxon>Pseudomonadati</taxon>
        <taxon>Bacteroidota</taxon>
        <taxon>Sphingobacteriia</taxon>
        <taxon>Sphingobacteriales</taxon>
        <taxon>Sphingobacteriaceae</taxon>
        <taxon>Mucilaginibacter</taxon>
    </lineage>
</organism>
<evidence type="ECO:0000256" key="2">
    <source>
        <dbReference type="ARBA" id="ARBA00022723"/>
    </source>
</evidence>
<dbReference type="AlphaFoldDB" id="A0A6I4IGT2"/>
<dbReference type="PANTHER" id="PTHR40394">
    <property type="entry name" value="LIPOPROTEIN-RELATED"/>
    <property type="match status" value="1"/>
</dbReference>
<sequence length="199" mass="22063">MRESMLAMMNKIRIFGATMIAFAAVAVTSSCHDKRSTGWEYAPNMYEKIAYDPDQKNPNFKDGKTAQVPPAGTTPIGFTRFDYPNTRAGYDQASLEVKNIIAQTQSNFAEGKLLYEHYCSPCHGEQGQGDGEVTKHGYPPPPSYSKGQSSRGGAMKDLTDGKIYHTITYGVNAMGSYASQLAPEERWKIVMYVHKLQTL</sequence>
<dbReference type="PROSITE" id="PS51257">
    <property type="entry name" value="PROKAR_LIPOPROTEIN"/>
    <property type="match status" value="1"/>
</dbReference>
<dbReference type="SUPFAM" id="SSF46626">
    <property type="entry name" value="Cytochrome c"/>
    <property type="match status" value="1"/>
</dbReference>
<keyword evidence="3 4" id="KW-0408">Iron</keyword>
<keyword evidence="9" id="KW-1185">Reference proteome</keyword>
<accession>A0A6I4IGT2</accession>
<feature type="region of interest" description="Disordered" evidence="5">
    <location>
        <begin position="58"/>
        <end position="77"/>
    </location>
</feature>
<dbReference type="InterPro" id="IPR036909">
    <property type="entry name" value="Cyt_c-like_dom_sf"/>
</dbReference>
<evidence type="ECO:0000256" key="1">
    <source>
        <dbReference type="ARBA" id="ARBA00022617"/>
    </source>
</evidence>
<name>A0A6I4IGT2_9SPHI</name>
<keyword evidence="1 4" id="KW-0349">Heme</keyword>
<evidence type="ECO:0000256" key="6">
    <source>
        <dbReference type="SAM" id="SignalP"/>
    </source>
</evidence>
<protein>
    <submittedName>
        <fullName evidence="8">C-type cytochrome</fullName>
    </submittedName>
</protein>
<dbReference type="GO" id="GO:0020037">
    <property type="term" value="F:heme binding"/>
    <property type="evidence" value="ECO:0007669"/>
    <property type="project" value="InterPro"/>
</dbReference>
<proteinExistence type="predicted"/>
<feature type="region of interest" description="Disordered" evidence="5">
    <location>
        <begin position="126"/>
        <end position="155"/>
    </location>
</feature>
<dbReference type="InterPro" id="IPR009056">
    <property type="entry name" value="Cyt_c-like_dom"/>
</dbReference>
<dbReference type="PROSITE" id="PS51007">
    <property type="entry name" value="CYTC"/>
    <property type="match status" value="1"/>
</dbReference>
<comment type="caution">
    <text evidence="8">The sequence shown here is derived from an EMBL/GenBank/DDBJ whole genome shotgun (WGS) entry which is preliminary data.</text>
</comment>
<gene>
    <name evidence="8" type="ORF">GO816_15580</name>
</gene>
<dbReference type="EMBL" id="WQLA01000006">
    <property type="protein sequence ID" value="MVN92559.1"/>
    <property type="molecule type" value="Genomic_DNA"/>
</dbReference>
<evidence type="ECO:0000256" key="4">
    <source>
        <dbReference type="PROSITE-ProRule" id="PRU00433"/>
    </source>
</evidence>
<feature type="domain" description="Cytochrome c" evidence="7">
    <location>
        <begin position="106"/>
        <end position="197"/>
    </location>
</feature>
<feature type="chain" id="PRO_5026138846" evidence="6">
    <location>
        <begin position="24"/>
        <end position="199"/>
    </location>
</feature>
<dbReference type="Gene3D" id="1.10.760.10">
    <property type="entry name" value="Cytochrome c-like domain"/>
    <property type="match status" value="1"/>
</dbReference>
<evidence type="ECO:0000259" key="7">
    <source>
        <dbReference type="PROSITE" id="PS51007"/>
    </source>
</evidence>
<keyword evidence="6" id="KW-0732">Signal</keyword>
<dbReference type="PANTHER" id="PTHR40394:SF2">
    <property type="entry name" value="QUINOL:CYTOCHROME C OXIDOREDUCTASE MEMBRANE PROTEIN"/>
    <property type="match status" value="1"/>
</dbReference>
<dbReference type="GO" id="GO:0009055">
    <property type="term" value="F:electron transfer activity"/>
    <property type="evidence" value="ECO:0007669"/>
    <property type="project" value="InterPro"/>
</dbReference>
<evidence type="ECO:0000313" key="8">
    <source>
        <dbReference type="EMBL" id="MVN92559.1"/>
    </source>
</evidence>
<evidence type="ECO:0000313" key="9">
    <source>
        <dbReference type="Proteomes" id="UP000434850"/>
    </source>
</evidence>